<dbReference type="PANTHER" id="PTHR43540">
    <property type="entry name" value="PEROXYUREIDOACRYLATE/UREIDOACRYLATE AMIDOHYDROLASE-RELATED"/>
    <property type="match status" value="1"/>
</dbReference>
<gene>
    <name evidence="4" type="primary">rutB</name>
    <name evidence="4" type="ORF">SNAT2548_LOCUS7181</name>
</gene>
<evidence type="ECO:0000256" key="1">
    <source>
        <dbReference type="ARBA" id="ARBA00006336"/>
    </source>
</evidence>
<evidence type="ECO:0000313" key="5">
    <source>
        <dbReference type="Proteomes" id="UP000604046"/>
    </source>
</evidence>
<evidence type="ECO:0000256" key="2">
    <source>
        <dbReference type="ARBA" id="ARBA00022801"/>
    </source>
</evidence>
<evidence type="ECO:0000259" key="3">
    <source>
        <dbReference type="Pfam" id="PF00857"/>
    </source>
</evidence>
<dbReference type="GO" id="GO:0016787">
    <property type="term" value="F:hydrolase activity"/>
    <property type="evidence" value="ECO:0007669"/>
    <property type="project" value="UniProtKB-KW"/>
</dbReference>
<dbReference type="CDD" id="cd00431">
    <property type="entry name" value="cysteine_hydrolases"/>
    <property type="match status" value="2"/>
</dbReference>
<dbReference type="InterPro" id="IPR050272">
    <property type="entry name" value="Isochorismatase-like_hydrls"/>
</dbReference>
<proteinExistence type="inferred from homology"/>
<organism evidence="4 5">
    <name type="scientific">Symbiodinium natans</name>
    <dbReference type="NCBI Taxonomy" id="878477"/>
    <lineage>
        <taxon>Eukaryota</taxon>
        <taxon>Sar</taxon>
        <taxon>Alveolata</taxon>
        <taxon>Dinophyceae</taxon>
        <taxon>Suessiales</taxon>
        <taxon>Symbiodiniaceae</taxon>
        <taxon>Symbiodinium</taxon>
    </lineage>
</organism>
<dbReference type="AlphaFoldDB" id="A0A812JRQ8"/>
<dbReference type="PANTHER" id="PTHR43540:SF9">
    <property type="entry name" value="FAMILY HYDROLASE, PUTATIVE (AFU_ORTHOLOGUE AFUA_2G08700)-RELATED"/>
    <property type="match status" value="1"/>
</dbReference>
<sequence>MARARGALAWPSDGRLEPAETALLAIDMQIDFCGKGGYVDSMGYDISMTRAPIEPLKVLFKAFRDKGFHIIHTREGHKPSLSDCPDNKRWRSRQIGAGIGDPGPCGRVLVRGEPGWNLIEELQPAEGEEVLDKPGKGSFVATDLHLMLRKKKIKKLVLTGITTDVCVSTTMREANDLGYDCLLLSDCTAATDYGNYLATLKTTQAYGGAFGCVASTADLLRAMGVDCPTSLEANIEEFEVGSGIKVRMPRPPTGLWMPKSISDTFVSPKVAAAKGAVAADPYAWPFDGGMRPEKTALVAINFQKDFLEPEGGLPKAGHAIDSSAAVVEKSGKVLQRMRATGFRVVHVRTGFAPNLADCPQRGRRFPAGADGPLGRCLVRGEKGWEFLSQLSPLPDEPVVEKCGHGAFHLTSLELSLHAMGVTHLVVMGVPTDICVHTTLRQANDRGFECLLLSDCTGTTASDTHFSALKQVKMQHGVFGAVATSDALLSAMSELEDSESVPGKRLRTG</sequence>
<dbReference type="Gene3D" id="3.40.50.850">
    <property type="entry name" value="Isochorismatase-like"/>
    <property type="match status" value="2"/>
</dbReference>
<keyword evidence="5" id="KW-1185">Reference proteome</keyword>
<dbReference type="OrthoDB" id="167809at2759"/>
<dbReference type="EMBL" id="CAJNDS010000493">
    <property type="protein sequence ID" value="CAE7212163.1"/>
    <property type="molecule type" value="Genomic_DNA"/>
</dbReference>
<dbReference type="Proteomes" id="UP000604046">
    <property type="component" value="Unassembled WGS sequence"/>
</dbReference>
<evidence type="ECO:0000313" key="4">
    <source>
        <dbReference type="EMBL" id="CAE7212163.1"/>
    </source>
</evidence>
<dbReference type="SUPFAM" id="SSF52499">
    <property type="entry name" value="Isochorismatase-like hydrolases"/>
    <property type="match status" value="2"/>
</dbReference>
<comment type="caution">
    <text evidence="4">The sequence shown here is derived from an EMBL/GenBank/DDBJ whole genome shotgun (WGS) entry which is preliminary data.</text>
</comment>
<reference evidence="4" key="1">
    <citation type="submission" date="2021-02" db="EMBL/GenBank/DDBJ databases">
        <authorList>
            <person name="Dougan E. K."/>
            <person name="Rhodes N."/>
            <person name="Thang M."/>
            <person name="Chan C."/>
        </authorList>
    </citation>
    <scope>NUCLEOTIDE SEQUENCE</scope>
</reference>
<feature type="domain" description="Isochorismatase-like" evidence="3">
    <location>
        <begin position="21"/>
        <end position="210"/>
    </location>
</feature>
<keyword evidence="2" id="KW-0378">Hydrolase</keyword>
<name>A0A812JRQ8_9DINO</name>
<dbReference type="Pfam" id="PF00857">
    <property type="entry name" value="Isochorismatase"/>
    <property type="match status" value="2"/>
</dbReference>
<dbReference type="InterPro" id="IPR036380">
    <property type="entry name" value="Isochorismatase-like_sf"/>
</dbReference>
<comment type="similarity">
    <text evidence="1">Belongs to the isochorismatase family.</text>
</comment>
<accession>A0A812JRQ8</accession>
<protein>
    <submittedName>
        <fullName evidence="4">RutB protein</fullName>
    </submittedName>
</protein>
<feature type="domain" description="Isochorismatase-like" evidence="3">
    <location>
        <begin position="295"/>
        <end position="484"/>
    </location>
</feature>
<dbReference type="InterPro" id="IPR000868">
    <property type="entry name" value="Isochorismatase-like_dom"/>
</dbReference>